<protein>
    <submittedName>
        <fullName evidence="1">Uncharacterized protein</fullName>
    </submittedName>
</protein>
<name>A0A6J5NTC2_9CAUD</name>
<evidence type="ECO:0000313" key="1">
    <source>
        <dbReference type="EMBL" id="CAB4158454.1"/>
    </source>
</evidence>
<sequence>MTNNQKKIAYWKWVNDMVLINDMANMFLPKKLQSKFEDELPQTDDIDVLWEFKQTYNTRKAEELRKELSS</sequence>
<reference evidence="1" key="1">
    <citation type="submission" date="2020-04" db="EMBL/GenBank/DDBJ databases">
        <authorList>
            <person name="Chiriac C."/>
            <person name="Salcher M."/>
            <person name="Ghai R."/>
            <person name="Kavagutti S V."/>
        </authorList>
    </citation>
    <scope>NUCLEOTIDE SEQUENCE</scope>
</reference>
<gene>
    <name evidence="1" type="ORF">UFOVP704_5</name>
</gene>
<dbReference type="EMBL" id="LR796675">
    <property type="protein sequence ID" value="CAB4158454.1"/>
    <property type="molecule type" value="Genomic_DNA"/>
</dbReference>
<organism evidence="1">
    <name type="scientific">uncultured Caudovirales phage</name>
    <dbReference type="NCBI Taxonomy" id="2100421"/>
    <lineage>
        <taxon>Viruses</taxon>
        <taxon>Duplodnaviria</taxon>
        <taxon>Heunggongvirae</taxon>
        <taxon>Uroviricota</taxon>
        <taxon>Caudoviricetes</taxon>
        <taxon>Peduoviridae</taxon>
        <taxon>Maltschvirus</taxon>
        <taxon>Maltschvirus maltsch</taxon>
    </lineage>
</organism>
<proteinExistence type="predicted"/>
<accession>A0A6J5NTC2</accession>